<protein>
    <recommendedName>
        <fullName evidence="2">NACHT domain-containing protein</fullName>
    </recommendedName>
</protein>
<organism evidence="3 4">
    <name type="scientific">Galerina marginata (strain CBS 339.88)</name>
    <dbReference type="NCBI Taxonomy" id="685588"/>
    <lineage>
        <taxon>Eukaryota</taxon>
        <taxon>Fungi</taxon>
        <taxon>Dikarya</taxon>
        <taxon>Basidiomycota</taxon>
        <taxon>Agaricomycotina</taxon>
        <taxon>Agaricomycetes</taxon>
        <taxon>Agaricomycetidae</taxon>
        <taxon>Agaricales</taxon>
        <taxon>Agaricineae</taxon>
        <taxon>Strophariaceae</taxon>
        <taxon>Galerina</taxon>
    </lineage>
</organism>
<evidence type="ECO:0000259" key="2">
    <source>
        <dbReference type="PROSITE" id="PS50837"/>
    </source>
</evidence>
<dbReference type="InterPro" id="IPR007111">
    <property type="entry name" value="NACHT_NTPase"/>
</dbReference>
<keyword evidence="4" id="KW-1185">Reference proteome</keyword>
<dbReference type="Pfam" id="PF24883">
    <property type="entry name" value="NPHP3_N"/>
    <property type="match status" value="1"/>
</dbReference>
<dbReference type="Gene3D" id="3.40.50.300">
    <property type="entry name" value="P-loop containing nucleotide triphosphate hydrolases"/>
    <property type="match status" value="1"/>
</dbReference>
<accession>A0A067TWA6</accession>
<dbReference type="Proteomes" id="UP000027222">
    <property type="component" value="Unassembled WGS sequence"/>
</dbReference>
<keyword evidence="1" id="KW-0677">Repeat</keyword>
<evidence type="ECO:0000313" key="3">
    <source>
        <dbReference type="EMBL" id="KDR84244.1"/>
    </source>
</evidence>
<dbReference type="EMBL" id="KL142368">
    <property type="protein sequence ID" value="KDR84244.1"/>
    <property type="molecule type" value="Genomic_DNA"/>
</dbReference>
<sequence length="841" mass="95133">MSARGESVTKRDQTSDILRFLEGCEGTWESPRMCRGPARPLPNWFLTMYHNSNILIAGGTANYVAGDFVQSNGQGLRRLEEHVSAGALHNSGEVSDQPKCHPGTRVAILQHLLAWATALTYTYPIIWLHGPAGSGKSSILRAIAQMLSDQGLLIASFFFFRSAGSRNSSEHFIATLAYQLAISIPTTRPYIEEAIESNPLIFSLSLWDQARAFLISPIHAVYCNNPDDFNPRVIIVDGLDECRDPEKQCEILRVLCYVLEHLPIPLAVLIASRPEHHIRGEFLAGDLNKYTSRLSLDNSYNPDADIKTYLEDKFSEIQQRHRRYLPTSPWPSQEVIDNLVAKASGQFIYASTIVKFVNSPRHSPTKRLDIILGSINAEGLKPFEQLDILYSTIFLNIHENDQSDVLRVLGVLLVPFSPGAGGDNARTPTFLERLLNLEAGDIRHLLFDLESLLTIGSDDEPIRFFHASLGDYLFDSSRSGQFWIDAGRVYADLAHYSMIHLTESKDWIELKQLFYENSFLFFSKAAPTPGLQNAIESCDMTKISDFSVWAPASGTLITDITPTFLQAIRDSKFPDANDLYRQKRTSYAKIIRPRIQIYFQDIRLTRLLVAATATEVEDHDFKGKRDHYYSLRSILQVPDEMWNVQKRKGLCLANPSLALMQVIKELLDDNAHALGVGYFVNESHYADAALCFIKFMTQKPAVALAQNDCKVTSAMDMVQGNLSERQTTGYMTNILPVLLSKSPIRQELLVCIKNAPLHPYYSEFSSIKNALKAYILQSETRLTNDDNPHTKSLYQDSYKPISGADRSDRLNPWYLRWKPFRWVRRSVTSKSGSQKWHPHRN</sequence>
<evidence type="ECO:0000256" key="1">
    <source>
        <dbReference type="ARBA" id="ARBA00022737"/>
    </source>
</evidence>
<dbReference type="HOGENOM" id="CLU_000288_6_10_1"/>
<dbReference type="InterPro" id="IPR027417">
    <property type="entry name" value="P-loop_NTPase"/>
</dbReference>
<dbReference type="PANTHER" id="PTHR10039">
    <property type="entry name" value="AMELOGENIN"/>
    <property type="match status" value="1"/>
</dbReference>
<evidence type="ECO:0000313" key="4">
    <source>
        <dbReference type="Proteomes" id="UP000027222"/>
    </source>
</evidence>
<proteinExistence type="predicted"/>
<dbReference type="SUPFAM" id="SSF52540">
    <property type="entry name" value="P-loop containing nucleoside triphosphate hydrolases"/>
    <property type="match status" value="1"/>
</dbReference>
<dbReference type="PANTHER" id="PTHR10039:SF17">
    <property type="entry name" value="FUNGAL STAND N-TERMINAL GOODBYE DOMAIN-CONTAINING PROTEIN-RELATED"/>
    <property type="match status" value="1"/>
</dbReference>
<name>A0A067TWA6_GALM3</name>
<dbReference type="InterPro" id="IPR056884">
    <property type="entry name" value="NPHP3-like_N"/>
</dbReference>
<gene>
    <name evidence="3" type="ORF">GALMADRAFT_111471</name>
</gene>
<feature type="domain" description="NACHT" evidence="2">
    <location>
        <begin position="124"/>
        <end position="274"/>
    </location>
</feature>
<reference evidence="4" key="1">
    <citation type="journal article" date="2014" name="Proc. Natl. Acad. Sci. U.S.A.">
        <title>Extensive sampling of basidiomycete genomes demonstrates inadequacy of the white-rot/brown-rot paradigm for wood decay fungi.</title>
        <authorList>
            <person name="Riley R."/>
            <person name="Salamov A.A."/>
            <person name="Brown D.W."/>
            <person name="Nagy L.G."/>
            <person name="Floudas D."/>
            <person name="Held B.W."/>
            <person name="Levasseur A."/>
            <person name="Lombard V."/>
            <person name="Morin E."/>
            <person name="Otillar R."/>
            <person name="Lindquist E.A."/>
            <person name="Sun H."/>
            <person name="LaButti K.M."/>
            <person name="Schmutz J."/>
            <person name="Jabbour D."/>
            <person name="Luo H."/>
            <person name="Baker S.E."/>
            <person name="Pisabarro A.G."/>
            <person name="Walton J.D."/>
            <person name="Blanchette R.A."/>
            <person name="Henrissat B."/>
            <person name="Martin F."/>
            <person name="Cullen D."/>
            <person name="Hibbett D.S."/>
            <person name="Grigoriev I.V."/>
        </authorList>
    </citation>
    <scope>NUCLEOTIDE SEQUENCE [LARGE SCALE GENOMIC DNA]</scope>
    <source>
        <strain evidence="4">CBS 339.88</strain>
    </source>
</reference>
<dbReference type="PROSITE" id="PS50837">
    <property type="entry name" value="NACHT"/>
    <property type="match status" value="1"/>
</dbReference>
<dbReference type="OrthoDB" id="2899790at2759"/>
<dbReference type="AlphaFoldDB" id="A0A067TWA6"/>